<evidence type="ECO:0000313" key="12">
    <source>
        <dbReference type="Proteomes" id="UP000279307"/>
    </source>
</evidence>
<keyword evidence="9 10" id="KW-0807">Transducer</keyword>
<evidence type="ECO:0000256" key="6">
    <source>
        <dbReference type="ARBA" id="ARBA00022989"/>
    </source>
</evidence>
<dbReference type="OrthoDB" id="7696577at2759"/>
<feature type="transmembrane region" description="Helical" evidence="10">
    <location>
        <begin position="266"/>
        <end position="285"/>
    </location>
</feature>
<evidence type="ECO:0000256" key="9">
    <source>
        <dbReference type="ARBA" id="ARBA00023224"/>
    </source>
</evidence>
<gene>
    <name evidence="11" type="ORF">DMN91_002286</name>
</gene>
<feature type="transmembrane region" description="Helical" evidence="10">
    <location>
        <begin position="31"/>
        <end position="52"/>
    </location>
</feature>
<keyword evidence="2" id="KW-1003">Cell membrane</keyword>
<dbReference type="PANTHER" id="PTHR21137">
    <property type="entry name" value="ODORANT RECEPTOR"/>
    <property type="match status" value="1"/>
</dbReference>
<dbReference type="EMBL" id="QOIP01000002">
    <property type="protein sequence ID" value="RLU26120.1"/>
    <property type="molecule type" value="Genomic_DNA"/>
</dbReference>
<feature type="transmembrane region" description="Helical" evidence="10">
    <location>
        <begin position="364"/>
        <end position="391"/>
    </location>
</feature>
<reference evidence="11 12" key="1">
    <citation type="journal article" date="2018" name="Genome Res.">
        <title>The genomic architecture and molecular evolution of ant odorant receptors.</title>
        <authorList>
            <person name="McKenzie S.K."/>
            <person name="Kronauer D.J.C."/>
        </authorList>
    </citation>
    <scope>NUCLEOTIDE SEQUENCE [LARGE SCALE GENOMIC DNA]</scope>
    <source>
        <strain evidence="11">Clonal line C1</strain>
    </source>
</reference>
<evidence type="ECO:0000256" key="5">
    <source>
        <dbReference type="ARBA" id="ARBA00022725"/>
    </source>
</evidence>
<dbReference type="AlphaFoldDB" id="A0A3L8E069"/>
<feature type="transmembrane region" description="Helical" evidence="10">
    <location>
        <begin position="175"/>
        <end position="200"/>
    </location>
</feature>
<dbReference type="GO" id="GO:0004984">
    <property type="term" value="F:olfactory receptor activity"/>
    <property type="evidence" value="ECO:0007669"/>
    <property type="project" value="InterPro"/>
</dbReference>
<name>A0A3L8E069_OOCBI</name>
<keyword evidence="8 10" id="KW-0675">Receptor</keyword>
<feature type="transmembrane region" description="Helical" evidence="10">
    <location>
        <begin position="120"/>
        <end position="142"/>
    </location>
</feature>
<comment type="similarity">
    <text evidence="10">Belongs to the insect chemoreceptor superfamily. Heteromeric odorant receptor channel (TC 1.A.69) family.</text>
</comment>
<feature type="transmembrane region" description="Helical" evidence="10">
    <location>
        <begin position="297"/>
        <end position="313"/>
    </location>
</feature>
<comment type="caution">
    <text evidence="11">The sequence shown here is derived from an EMBL/GenBank/DDBJ whole genome shotgun (WGS) entry which is preliminary data.</text>
</comment>
<keyword evidence="3 10" id="KW-0716">Sensory transduction</keyword>
<sequence length="393" mass="45489">MICIVEHFRIQRILLFAIGIWPYNQSKFVRFQYSVFLIVTNSFIIFQLTPFITSKCTSNFIIKILSNIFFCLFCVIHQISFWINIDVVKSLMECLQHACNDLKDENEIAIIKKYANSAEYITILVTLMAGCCAFIMTLMPIYPRILSTFLLVNISRPLYNMQFVTEYFIDKEKNFYLLLLHTYAFVYVAIIALVGGGMIVCAYLKHISGLFSIASYRIEQSMILNIYEKTDLRNKMIEKKLCLAVDVHRTAIELSDLFTSTFNGTYFSLIVISVLCLCLSLYELLETALLREKVEEFLLHLIFASAILVYYYLSNSCGEEIIQHYSNMFSTAYSIQWYTAPIRIQKFILFLLQRSCKMHFIKIGGLFITSLEGFASLCTASVSYFTVIYSVQK</sequence>
<dbReference type="Pfam" id="PF02949">
    <property type="entry name" value="7tm_6"/>
    <property type="match status" value="1"/>
</dbReference>
<evidence type="ECO:0000256" key="10">
    <source>
        <dbReference type="RuleBase" id="RU351113"/>
    </source>
</evidence>
<keyword evidence="7 10" id="KW-0472">Membrane</keyword>
<evidence type="ECO:0000256" key="8">
    <source>
        <dbReference type="ARBA" id="ARBA00023170"/>
    </source>
</evidence>
<comment type="subcellular location">
    <subcellularLocation>
        <location evidence="1 10">Cell membrane</location>
        <topology evidence="1 10">Multi-pass membrane protein</topology>
    </subcellularLocation>
</comment>
<dbReference type="PANTHER" id="PTHR21137:SF35">
    <property type="entry name" value="ODORANT RECEPTOR 19A-RELATED"/>
    <property type="match status" value="1"/>
</dbReference>
<evidence type="ECO:0000256" key="1">
    <source>
        <dbReference type="ARBA" id="ARBA00004651"/>
    </source>
</evidence>
<evidence type="ECO:0000256" key="4">
    <source>
        <dbReference type="ARBA" id="ARBA00022692"/>
    </source>
</evidence>
<evidence type="ECO:0000256" key="7">
    <source>
        <dbReference type="ARBA" id="ARBA00023136"/>
    </source>
</evidence>
<dbReference type="InterPro" id="IPR004117">
    <property type="entry name" value="7tm6_olfct_rcpt"/>
</dbReference>
<keyword evidence="4 10" id="KW-0812">Transmembrane</keyword>
<accession>A0A3L8E069</accession>
<protein>
    <recommendedName>
        <fullName evidence="10">Odorant receptor</fullName>
    </recommendedName>
</protein>
<dbReference type="Proteomes" id="UP000279307">
    <property type="component" value="Chromosome 2"/>
</dbReference>
<dbReference type="GO" id="GO:0005549">
    <property type="term" value="F:odorant binding"/>
    <property type="evidence" value="ECO:0007669"/>
    <property type="project" value="InterPro"/>
</dbReference>
<evidence type="ECO:0000256" key="3">
    <source>
        <dbReference type="ARBA" id="ARBA00022606"/>
    </source>
</evidence>
<feature type="transmembrane region" description="Helical" evidence="10">
    <location>
        <begin position="64"/>
        <end position="83"/>
    </location>
</feature>
<keyword evidence="6 10" id="KW-1133">Transmembrane helix</keyword>
<dbReference type="GO" id="GO:0005886">
    <property type="term" value="C:plasma membrane"/>
    <property type="evidence" value="ECO:0007669"/>
    <property type="project" value="UniProtKB-SubCell"/>
</dbReference>
<dbReference type="GO" id="GO:0007165">
    <property type="term" value="P:signal transduction"/>
    <property type="evidence" value="ECO:0007669"/>
    <property type="project" value="UniProtKB-KW"/>
</dbReference>
<keyword evidence="5 10" id="KW-0552">Olfaction</keyword>
<proteinExistence type="inferred from homology"/>
<organism evidence="11 12">
    <name type="scientific">Ooceraea biroi</name>
    <name type="common">Clonal raider ant</name>
    <name type="synonym">Cerapachys biroi</name>
    <dbReference type="NCBI Taxonomy" id="2015173"/>
    <lineage>
        <taxon>Eukaryota</taxon>
        <taxon>Metazoa</taxon>
        <taxon>Ecdysozoa</taxon>
        <taxon>Arthropoda</taxon>
        <taxon>Hexapoda</taxon>
        <taxon>Insecta</taxon>
        <taxon>Pterygota</taxon>
        <taxon>Neoptera</taxon>
        <taxon>Endopterygota</taxon>
        <taxon>Hymenoptera</taxon>
        <taxon>Apocrita</taxon>
        <taxon>Aculeata</taxon>
        <taxon>Formicoidea</taxon>
        <taxon>Formicidae</taxon>
        <taxon>Dorylinae</taxon>
        <taxon>Ooceraea</taxon>
    </lineage>
</organism>
<evidence type="ECO:0000313" key="11">
    <source>
        <dbReference type="EMBL" id="RLU26120.1"/>
    </source>
</evidence>
<evidence type="ECO:0000256" key="2">
    <source>
        <dbReference type="ARBA" id="ARBA00022475"/>
    </source>
</evidence>